<dbReference type="EMBL" id="JAUEDM010000005">
    <property type="protein sequence ID" value="KAK3315913.1"/>
    <property type="molecule type" value="Genomic_DNA"/>
</dbReference>
<feature type="compositionally biased region" description="Pro residues" evidence="1">
    <location>
        <begin position="57"/>
        <end position="69"/>
    </location>
</feature>
<evidence type="ECO:0000313" key="2">
    <source>
        <dbReference type="EMBL" id="KAK3315913.1"/>
    </source>
</evidence>
<dbReference type="Proteomes" id="UP001283341">
    <property type="component" value="Unassembled WGS sequence"/>
</dbReference>
<dbReference type="AlphaFoldDB" id="A0AAE0HZP0"/>
<feature type="region of interest" description="Disordered" evidence="1">
    <location>
        <begin position="1"/>
        <end position="101"/>
    </location>
</feature>
<reference evidence="2" key="1">
    <citation type="journal article" date="2023" name="Mol. Phylogenet. Evol.">
        <title>Genome-scale phylogeny and comparative genomics of the fungal order Sordariales.</title>
        <authorList>
            <person name="Hensen N."/>
            <person name="Bonometti L."/>
            <person name="Westerberg I."/>
            <person name="Brannstrom I.O."/>
            <person name="Guillou S."/>
            <person name="Cros-Aarteil S."/>
            <person name="Calhoun S."/>
            <person name="Haridas S."/>
            <person name="Kuo A."/>
            <person name="Mondo S."/>
            <person name="Pangilinan J."/>
            <person name="Riley R."/>
            <person name="LaButti K."/>
            <person name="Andreopoulos B."/>
            <person name="Lipzen A."/>
            <person name="Chen C."/>
            <person name="Yan M."/>
            <person name="Daum C."/>
            <person name="Ng V."/>
            <person name="Clum A."/>
            <person name="Steindorff A."/>
            <person name="Ohm R.A."/>
            <person name="Martin F."/>
            <person name="Silar P."/>
            <person name="Natvig D.O."/>
            <person name="Lalanne C."/>
            <person name="Gautier V."/>
            <person name="Ament-Velasquez S.L."/>
            <person name="Kruys A."/>
            <person name="Hutchinson M.I."/>
            <person name="Powell A.J."/>
            <person name="Barry K."/>
            <person name="Miller A.N."/>
            <person name="Grigoriev I.V."/>
            <person name="Debuchy R."/>
            <person name="Gladieux P."/>
            <person name="Hiltunen Thoren M."/>
            <person name="Johannesson H."/>
        </authorList>
    </citation>
    <scope>NUCLEOTIDE SEQUENCE</scope>
    <source>
        <strain evidence="2">CBS 118394</strain>
    </source>
</reference>
<comment type="caution">
    <text evidence="2">The sequence shown here is derived from an EMBL/GenBank/DDBJ whole genome shotgun (WGS) entry which is preliminary data.</text>
</comment>
<name>A0AAE0HZP0_9PEZI</name>
<gene>
    <name evidence="2" type="ORF">B0H66DRAFT_592182</name>
</gene>
<evidence type="ECO:0000256" key="1">
    <source>
        <dbReference type="SAM" id="MobiDB-lite"/>
    </source>
</evidence>
<evidence type="ECO:0000313" key="3">
    <source>
        <dbReference type="Proteomes" id="UP001283341"/>
    </source>
</evidence>
<feature type="compositionally biased region" description="Polar residues" evidence="1">
    <location>
        <begin position="27"/>
        <end position="38"/>
    </location>
</feature>
<reference evidence="2" key="2">
    <citation type="submission" date="2023-06" db="EMBL/GenBank/DDBJ databases">
        <authorList>
            <consortium name="Lawrence Berkeley National Laboratory"/>
            <person name="Haridas S."/>
            <person name="Hensen N."/>
            <person name="Bonometti L."/>
            <person name="Westerberg I."/>
            <person name="Brannstrom I.O."/>
            <person name="Guillou S."/>
            <person name="Cros-Aarteil S."/>
            <person name="Calhoun S."/>
            <person name="Kuo A."/>
            <person name="Mondo S."/>
            <person name="Pangilinan J."/>
            <person name="Riley R."/>
            <person name="Labutti K."/>
            <person name="Andreopoulos B."/>
            <person name="Lipzen A."/>
            <person name="Chen C."/>
            <person name="Yanf M."/>
            <person name="Daum C."/>
            <person name="Ng V."/>
            <person name="Clum A."/>
            <person name="Steindorff A."/>
            <person name="Ohm R."/>
            <person name="Martin F."/>
            <person name="Silar P."/>
            <person name="Natvig D."/>
            <person name="Lalanne C."/>
            <person name="Gautier V."/>
            <person name="Ament-Velasquez S.L."/>
            <person name="Kruys A."/>
            <person name="Hutchinson M.I."/>
            <person name="Powell A.J."/>
            <person name="Barry K."/>
            <person name="Miller A.N."/>
            <person name="Grigoriev I.V."/>
            <person name="Debuchy R."/>
            <person name="Gladieux P."/>
            <person name="Thoren M.H."/>
            <person name="Johannesson H."/>
        </authorList>
    </citation>
    <scope>NUCLEOTIDE SEQUENCE</scope>
    <source>
        <strain evidence="2">CBS 118394</strain>
    </source>
</reference>
<protein>
    <submittedName>
        <fullName evidence="2">Uncharacterized protein</fullName>
    </submittedName>
</protein>
<accession>A0AAE0HZP0</accession>
<organism evidence="2 3">
    <name type="scientific">Apodospora peruviana</name>
    <dbReference type="NCBI Taxonomy" id="516989"/>
    <lineage>
        <taxon>Eukaryota</taxon>
        <taxon>Fungi</taxon>
        <taxon>Dikarya</taxon>
        <taxon>Ascomycota</taxon>
        <taxon>Pezizomycotina</taxon>
        <taxon>Sordariomycetes</taxon>
        <taxon>Sordariomycetidae</taxon>
        <taxon>Sordariales</taxon>
        <taxon>Lasiosphaeriaceae</taxon>
        <taxon>Apodospora</taxon>
    </lineage>
</organism>
<keyword evidence="3" id="KW-1185">Reference proteome</keyword>
<proteinExistence type="predicted"/>
<sequence length="211" mass="22571">MTNRLRKQNTEGHTNDTDETDDILATGSPSYSTGQQLTVPFADEDGPPSYEEAAAPGPQPQNPTPPAAPNQPRQPSSIASDGYKPPDPMIQIPSPSHPSCAPPPTADTLYIGCGGPPPVPGTMHPAVKKHLESAPGFCFSTRGGCFWSDMGGCFWSSNQGCFCSDHAGFCFSDHGGCFCSDYGGCFCSRRPNPRLDLDEDTSTREGQHRYQ</sequence>